<dbReference type="RefSeq" id="WP_074793912.1">
    <property type="nucleotide sequence ID" value="NZ_FOAD01000004.1"/>
</dbReference>
<dbReference type="Gene3D" id="3.40.50.150">
    <property type="entry name" value="Vaccinia Virus protein VP39"/>
    <property type="match status" value="1"/>
</dbReference>
<dbReference type="InterPro" id="IPR029063">
    <property type="entry name" value="SAM-dependent_MTases_sf"/>
</dbReference>
<dbReference type="GO" id="GO:0032259">
    <property type="term" value="P:methylation"/>
    <property type="evidence" value="ECO:0007669"/>
    <property type="project" value="UniProtKB-KW"/>
</dbReference>
<dbReference type="SUPFAM" id="SSF53335">
    <property type="entry name" value="S-adenosyl-L-methionine-dependent methyltransferases"/>
    <property type="match status" value="1"/>
</dbReference>
<dbReference type="CDD" id="cd02440">
    <property type="entry name" value="AdoMet_MTases"/>
    <property type="match status" value="1"/>
</dbReference>
<organism evidence="2 3">
    <name type="scientific">Haloferax larsenii</name>
    <dbReference type="NCBI Taxonomy" id="302484"/>
    <lineage>
        <taxon>Archaea</taxon>
        <taxon>Methanobacteriati</taxon>
        <taxon>Methanobacteriota</taxon>
        <taxon>Stenosarchaea group</taxon>
        <taxon>Halobacteria</taxon>
        <taxon>Halobacteriales</taxon>
        <taxon>Haloferacaceae</taxon>
        <taxon>Haloferax</taxon>
    </lineage>
</organism>
<evidence type="ECO:0000313" key="2">
    <source>
        <dbReference type="EMBL" id="SEL40483.1"/>
    </source>
</evidence>
<dbReference type="SUPFAM" id="SSF48208">
    <property type="entry name" value="Six-hairpin glycosidases"/>
    <property type="match status" value="1"/>
</dbReference>
<evidence type="ECO:0000259" key="1">
    <source>
        <dbReference type="Pfam" id="PF08241"/>
    </source>
</evidence>
<gene>
    <name evidence="2" type="ORF">SAMN04488691_104232</name>
</gene>
<accession>A0A1H7PXM0</accession>
<dbReference type="InterPro" id="IPR008928">
    <property type="entry name" value="6-hairpin_glycosidase_sf"/>
</dbReference>
<dbReference type="AlphaFoldDB" id="A0A1H7PXM0"/>
<sequence>MRHHLLSQRATATPTAREQLLSRWVKQPPASPIIQSLRDEERTTALKRLGRRDRVLDVASEATVTAGIDAREVVRIDFSHDASARAREILGESVTEYVVVSPERPTIPFAAGDFDGAISIGPYDWRFLDVASLTDELHRVVAEDGRVVFSVPTPRSPYAKTHRNVLQYFDPDDAMDLLAPGYHRTGRDQLFQYPYPLHLAISKLPDAAQERFVVLAHRLTDVLTDADADDFASYLVLAGAPIPYARYLDESLTCLFRPMNEAGFWNHERSRILRAQKYRFENGLLTWRPDTRIHWRYAPFAIMGAMRWRASALADDRYDEQLRAELDGFARDTSDDDTLAEIPSYGLGPLMVAFSVAARVFEADHDRYLDIARRLFQHTVERISFDHSEDTLVLMGWAHLYEAAPTPDVRDAVADGLHAVVERQAPEGLFHFENHTTRRHQNQMYTLWGIGAAIRATGLTGYLEVMERVLDYTIEERMLDDGAFIWEDLPVWKRLRHDVTKHLLDRRPPHWDFLYECHQTFFVNAVMSYYAAGGEKNYDGEVGDAFAWIYGRNSLSLDLHDYSGIGVPMRFLTLGERMDVGDQMYKGSYEIGSYIMALSNVLDGAFEYRVG</sequence>
<keyword evidence="2" id="KW-0489">Methyltransferase</keyword>
<dbReference type="GO" id="GO:0008757">
    <property type="term" value="F:S-adenosylmethionine-dependent methyltransferase activity"/>
    <property type="evidence" value="ECO:0007669"/>
    <property type="project" value="InterPro"/>
</dbReference>
<dbReference type="Proteomes" id="UP000183894">
    <property type="component" value="Unassembled WGS sequence"/>
</dbReference>
<dbReference type="InterPro" id="IPR013216">
    <property type="entry name" value="Methyltransf_11"/>
</dbReference>
<dbReference type="Pfam" id="PF08241">
    <property type="entry name" value="Methyltransf_11"/>
    <property type="match status" value="1"/>
</dbReference>
<keyword evidence="2" id="KW-0808">Transferase</keyword>
<dbReference type="GO" id="GO:0005975">
    <property type="term" value="P:carbohydrate metabolic process"/>
    <property type="evidence" value="ECO:0007669"/>
    <property type="project" value="InterPro"/>
</dbReference>
<protein>
    <submittedName>
        <fullName evidence="2">Methyltransferase domain-containing protein</fullName>
    </submittedName>
</protein>
<name>A0A1H7PXM0_HALLR</name>
<feature type="domain" description="Methyltransferase type 11" evidence="1">
    <location>
        <begin position="71"/>
        <end position="149"/>
    </location>
</feature>
<dbReference type="EMBL" id="FOAD01000004">
    <property type="protein sequence ID" value="SEL40483.1"/>
    <property type="molecule type" value="Genomic_DNA"/>
</dbReference>
<dbReference type="OrthoDB" id="57427at2157"/>
<evidence type="ECO:0000313" key="3">
    <source>
        <dbReference type="Proteomes" id="UP000183894"/>
    </source>
</evidence>
<proteinExistence type="predicted"/>
<reference evidence="2 3" key="1">
    <citation type="submission" date="2016-10" db="EMBL/GenBank/DDBJ databases">
        <authorList>
            <person name="de Groot N.N."/>
        </authorList>
    </citation>
    <scope>NUCLEOTIDE SEQUENCE [LARGE SCALE GENOMIC DNA]</scope>
    <source>
        <strain evidence="2 3">CDM_5</strain>
    </source>
</reference>